<evidence type="ECO:0000313" key="2">
    <source>
        <dbReference type="Proteomes" id="UP000630660"/>
    </source>
</evidence>
<dbReference type="InterPro" id="IPR008969">
    <property type="entry name" value="CarboxyPept-like_regulatory"/>
</dbReference>
<dbReference type="Gene3D" id="2.60.40.1120">
    <property type="entry name" value="Carboxypeptidase-like, regulatory domain"/>
    <property type="match status" value="1"/>
</dbReference>
<accession>A0A9D5K958</accession>
<evidence type="ECO:0008006" key="3">
    <source>
        <dbReference type="Google" id="ProtNLM"/>
    </source>
</evidence>
<dbReference type="SUPFAM" id="SSF49464">
    <property type="entry name" value="Carboxypeptidase regulatory domain-like"/>
    <property type="match status" value="1"/>
</dbReference>
<proteinExistence type="predicted"/>
<comment type="caution">
    <text evidence="1">The sequence shown here is derived from an EMBL/GenBank/DDBJ whole genome shotgun (WGS) entry which is preliminary data.</text>
</comment>
<evidence type="ECO:0000313" key="1">
    <source>
        <dbReference type="EMBL" id="MBD3364400.1"/>
    </source>
</evidence>
<organism evidence="1 2">
    <name type="scientific">candidate division WOR-3 bacterium</name>
    <dbReference type="NCBI Taxonomy" id="2052148"/>
    <lineage>
        <taxon>Bacteria</taxon>
        <taxon>Bacteria division WOR-3</taxon>
    </lineage>
</organism>
<dbReference type="EMBL" id="WJKJ01000137">
    <property type="protein sequence ID" value="MBD3364400.1"/>
    <property type="molecule type" value="Genomic_DNA"/>
</dbReference>
<dbReference type="Proteomes" id="UP000630660">
    <property type="component" value="Unassembled WGS sequence"/>
</dbReference>
<protein>
    <recommendedName>
        <fullName evidence="3">Carboxypeptidase regulatory-like domain-containing protein</fullName>
    </recommendedName>
</protein>
<dbReference type="AlphaFoldDB" id="A0A9D5K958"/>
<gene>
    <name evidence="1" type="ORF">GF359_04200</name>
</gene>
<reference evidence="1" key="1">
    <citation type="submission" date="2019-11" db="EMBL/GenBank/DDBJ databases">
        <title>Microbial mats filling the niche in hypersaline microbial mats.</title>
        <authorList>
            <person name="Wong H.L."/>
            <person name="Macleod F.I."/>
            <person name="White R.A. III"/>
            <person name="Burns B.P."/>
        </authorList>
    </citation>
    <scope>NUCLEOTIDE SEQUENCE</scope>
    <source>
        <strain evidence="1">Bin_327</strain>
    </source>
</reference>
<sequence length="113" mass="12020">MKRVVMFAVALVLIGSLGIALPTSSLPELVDGKATVAGAVYSRETDHGIPATVSFSNSATTVVKTDPGNGLYKVKLAPGTYEVEIHSKGYQPQSTSIEVAKSKVLYFVRLQHN</sequence>
<name>A0A9D5K958_UNCW3</name>